<reference evidence="2" key="1">
    <citation type="submission" date="2013-08" db="EMBL/GenBank/DDBJ databases">
        <authorList>
            <person name="Durkin A.S."/>
            <person name="Haft D.R."/>
            <person name="McCorrison J."/>
            <person name="Torralba M."/>
            <person name="Gillis M."/>
            <person name="Haft D.H."/>
            <person name="Methe B."/>
            <person name="Sutton G."/>
            <person name="Nelson K.E."/>
        </authorList>
    </citation>
    <scope>NUCLEOTIDE SEQUENCE [LARGE SCALE GENOMIC DNA]</scope>
    <source>
        <strain evidence="2">F0233</strain>
    </source>
</reference>
<accession>U2PVR0</accession>
<keyword evidence="3" id="KW-1185">Reference proteome</keyword>
<dbReference type="Proteomes" id="UP000017052">
    <property type="component" value="Unassembled WGS sequence"/>
</dbReference>
<protein>
    <submittedName>
        <fullName evidence="2">Uncharacterized protein</fullName>
    </submittedName>
</protein>
<dbReference type="EMBL" id="ACVN02000210">
    <property type="protein sequence ID" value="ERK54585.1"/>
    <property type="molecule type" value="Genomic_DNA"/>
</dbReference>
<feature type="compositionally biased region" description="Basic and acidic residues" evidence="1">
    <location>
        <begin position="184"/>
        <end position="196"/>
    </location>
</feature>
<evidence type="ECO:0000313" key="3">
    <source>
        <dbReference type="Proteomes" id="UP000017052"/>
    </source>
</evidence>
<comment type="caution">
    <text evidence="2">The sequence shown here is derived from an EMBL/GenBank/DDBJ whole genome shotgun (WGS) entry which is preliminary data.</text>
</comment>
<name>U2PVR0_9ACTN</name>
<sequence>MTPRTPRFQRRNYGSGHGYTLDGHKIPGVTTIIGKTLDKPALVGWAANTTARYAVENWAHLSAVDPIARYEELSRARFNTVKKAADQGTRIHAMAEQIALGREVEVPEEISLQVEAAARFLDRWGARDRRRRVPRLPHRLPVRRHRRPAGALRPVRPVPHGLEDRPGRLRRLRAAAGRLPVLGRDARRDPADRPEGRAAAVPVGGGADAPGRLRAHRARHR</sequence>
<dbReference type="AlphaFoldDB" id="U2PVR0"/>
<feature type="region of interest" description="Disordered" evidence="1">
    <location>
        <begin position="180"/>
        <end position="221"/>
    </location>
</feature>
<gene>
    <name evidence="2" type="ORF">HMPREF0682_2469</name>
</gene>
<organism evidence="2 3">
    <name type="scientific">Propionibacterium acidifaciens F0233</name>
    <dbReference type="NCBI Taxonomy" id="553198"/>
    <lineage>
        <taxon>Bacteria</taxon>
        <taxon>Bacillati</taxon>
        <taxon>Actinomycetota</taxon>
        <taxon>Actinomycetes</taxon>
        <taxon>Propionibacteriales</taxon>
        <taxon>Propionibacteriaceae</taxon>
        <taxon>Propionibacterium</taxon>
    </lineage>
</organism>
<evidence type="ECO:0000256" key="1">
    <source>
        <dbReference type="SAM" id="MobiDB-lite"/>
    </source>
</evidence>
<proteinExistence type="predicted"/>
<evidence type="ECO:0000313" key="2">
    <source>
        <dbReference type="EMBL" id="ERK54585.1"/>
    </source>
</evidence>